<dbReference type="Gene3D" id="2.130.10.10">
    <property type="entry name" value="YVTN repeat-like/Quinoprotein amine dehydrogenase"/>
    <property type="match status" value="2"/>
</dbReference>
<evidence type="ECO:0000256" key="1">
    <source>
        <dbReference type="SAM" id="MobiDB-lite"/>
    </source>
</evidence>
<dbReference type="InterPro" id="IPR015943">
    <property type="entry name" value="WD40/YVTN_repeat-like_dom_sf"/>
</dbReference>
<proteinExistence type="predicted"/>
<dbReference type="SUPFAM" id="SSF50974">
    <property type="entry name" value="Nitrous oxide reductase, N-terminal domain"/>
    <property type="match status" value="1"/>
</dbReference>
<keyword evidence="4" id="KW-1185">Reference proteome</keyword>
<evidence type="ECO:0008006" key="5">
    <source>
        <dbReference type="Google" id="ProtNLM"/>
    </source>
</evidence>
<dbReference type="PANTHER" id="PTHR47197">
    <property type="entry name" value="PROTEIN NIRF"/>
    <property type="match status" value="1"/>
</dbReference>
<dbReference type="Proteomes" id="UP000275137">
    <property type="component" value="Unassembled WGS sequence"/>
</dbReference>
<sequence>MNTSHPNTRLRSSLLLLALASALSACGDKEQTPETTAADVAAPASDAGKAYVSNQDGGVSVIDLATLETTGNIDTKAGGPRGIGITADGKLLITANKDHGNISIIDAATGELVQHVEIGKNPEFVRVVGEMAYVSFEPSSKGGPPPKPGEVVHEEEDDDDEADEPARIAIVDIKQGKKLREIVGGPETEGIEFSTDMSKLIITNEADNTVTVHDINTGELLKTIATKDLGVRPRGIKAAPDGSGYVATLEHGNNLLVLDKDFNVVRTVATGEAPYGVAYNRAGDKIYVAAGKAKTLEVYDAKTYDKINSVATGDRCWHFTFTPDDQQLLLTCGRSHEVLVIDVASHSVTKRIADKQLPWGIITYPKSVGSLDMPS</sequence>
<feature type="region of interest" description="Disordered" evidence="1">
    <location>
        <begin position="136"/>
        <end position="162"/>
    </location>
</feature>
<organism evidence="3 4">
    <name type="scientific">Pseudomethylobacillus aquaticus</name>
    <dbReference type="NCBI Taxonomy" id="2676064"/>
    <lineage>
        <taxon>Bacteria</taxon>
        <taxon>Pseudomonadati</taxon>
        <taxon>Pseudomonadota</taxon>
        <taxon>Betaproteobacteria</taxon>
        <taxon>Nitrosomonadales</taxon>
        <taxon>Methylophilaceae</taxon>
        <taxon>Pseudomethylobacillus</taxon>
    </lineage>
</organism>
<reference evidence="3 4" key="1">
    <citation type="submission" date="2018-10" db="EMBL/GenBank/DDBJ databases">
        <authorList>
            <person name="Chen W.-M."/>
        </authorList>
    </citation>
    <scope>NUCLEOTIDE SEQUENCE [LARGE SCALE GENOMIC DNA]</scope>
    <source>
        <strain evidence="3 4">H-5</strain>
    </source>
</reference>
<dbReference type="InterPro" id="IPR051200">
    <property type="entry name" value="Host-pathogen_enzymatic-act"/>
</dbReference>
<dbReference type="InterPro" id="IPR011045">
    <property type="entry name" value="N2O_reductase_N"/>
</dbReference>
<evidence type="ECO:0000313" key="4">
    <source>
        <dbReference type="Proteomes" id="UP000275137"/>
    </source>
</evidence>
<accession>A0A3N0UZD6</accession>
<feature type="chain" id="PRO_5017998884" description="YncE family protein" evidence="2">
    <location>
        <begin position="28"/>
        <end position="375"/>
    </location>
</feature>
<dbReference type="AlphaFoldDB" id="A0A3N0UZD6"/>
<dbReference type="EMBL" id="RJVP01000004">
    <property type="protein sequence ID" value="ROH85795.1"/>
    <property type="molecule type" value="Genomic_DNA"/>
</dbReference>
<evidence type="ECO:0000313" key="3">
    <source>
        <dbReference type="EMBL" id="ROH85795.1"/>
    </source>
</evidence>
<comment type="caution">
    <text evidence="3">The sequence shown here is derived from an EMBL/GenBank/DDBJ whole genome shotgun (WGS) entry which is preliminary data.</text>
</comment>
<protein>
    <recommendedName>
        <fullName evidence="5">YncE family protein</fullName>
    </recommendedName>
</protein>
<name>A0A3N0UZD6_9PROT</name>
<dbReference type="Pfam" id="PF02239">
    <property type="entry name" value="Cytochrom_D1"/>
    <property type="match status" value="1"/>
</dbReference>
<dbReference type="PANTHER" id="PTHR47197:SF3">
    <property type="entry name" value="DIHYDRO-HEME D1 DEHYDROGENASE"/>
    <property type="match status" value="1"/>
</dbReference>
<keyword evidence="2" id="KW-0732">Signal</keyword>
<feature type="compositionally biased region" description="Acidic residues" evidence="1">
    <location>
        <begin position="153"/>
        <end position="162"/>
    </location>
</feature>
<dbReference type="RefSeq" id="WP_123237569.1">
    <property type="nucleotide sequence ID" value="NZ_RJVP01000004.1"/>
</dbReference>
<evidence type="ECO:0000256" key="2">
    <source>
        <dbReference type="SAM" id="SignalP"/>
    </source>
</evidence>
<gene>
    <name evidence="3" type="ORF">ED236_08625</name>
</gene>
<feature type="signal peptide" evidence="2">
    <location>
        <begin position="1"/>
        <end position="27"/>
    </location>
</feature>